<keyword evidence="6" id="KW-0396">Initiation factor</keyword>
<evidence type="ECO:0000313" key="6">
    <source>
        <dbReference type="EMBL" id="PMD42755.1"/>
    </source>
</evidence>
<dbReference type="SMART" id="SM01376">
    <property type="entry name" value="eIF-5a"/>
    <property type="match status" value="1"/>
</dbReference>
<dbReference type="InterPro" id="IPR008991">
    <property type="entry name" value="Translation_prot_SH3-like_sf"/>
</dbReference>
<dbReference type="InterPro" id="IPR012340">
    <property type="entry name" value="NA-bd_OB-fold"/>
</dbReference>
<dbReference type="InterPro" id="IPR048670">
    <property type="entry name" value="IF5A-like_N"/>
</dbReference>
<dbReference type="GO" id="GO:0045901">
    <property type="term" value="P:positive regulation of translational elongation"/>
    <property type="evidence" value="ECO:0007669"/>
    <property type="project" value="UniProtKB-UniRule"/>
</dbReference>
<dbReference type="FunFam" id="2.30.30.30:FF:000080">
    <property type="entry name" value="Eukaryotic translation initiation factor 5A"/>
    <property type="match status" value="1"/>
</dbReference>
<dbReference type="GO" id="GO:0003746">
    <property type="term" value="F:translation elongation factor activity"/>
    <property type="evidence" value="ECO:0007669"/>
    <property type="project" value="UniProtKB-UniRule"/>
</dbReference>
<evidence type="ECO:0000256" key="1">
    <source>
        <dbReference type="ARBA" id="ARBA00006016"/>
    </source>
</evidence>
<dbReference type="GO" id="GO:0043022">
    <property type="term" value="F:ribosome binding"/>
    <property type="evidence" value="ECO:0007669"/>
    <property type="project" value="UniProtKB-UniRule"/>
</dbReference>
<dbReference type="PROSITE" id="PS00302">
    <property type="entry name" value="IF5A_HYPUSINE"/>
    <property type="match status" value="1"/>
</dbReference>
<accession>A0A2J6RW56</accession>
<dbReference type="Pfam" id="PF01287">
    <property type="entry name" value="eIF-5a"/>
    <property type="match status" value="1"/>
</dbReference>
<gene>
    <name evidence="6" type="ORF">L207DRAFT_564985</name>
</gene>
<keyword evidence="7" id="KW-1185">Reference proteome</keyword>
<feature type="domain" description="Translation initiation factor 5A C-terminal" evidence="5">
    <location>
        <begin position="90"/>
        <end position="157"/>
    </location>
</feature>
<evidence type="ECO:0000259" key="5">
    <source>
        <dbReference type="SMART" id="SM01376"/>
    </source>
</evidence>
<dbReference type="InterPro" id="IPR001884">
    <property type="entry name" value="IF5A-like"/>
</dbReference>
<dbReference type="InterPro" id="IPR020189">
    <property type="entry name" value="IF5A_C"/>
</dbReference>
<dbReference type="OrthoDB" id="9975114at2759"/>
<comment type="PTM">
    <text evidence="4">eIF-5A seems to be the only eukaryotic protein to have a hypusine residue which is a post-translational modification of a lysine by the addition of a butylamino group.</text>
</comment>
<dbReference type="Gene3D" id="2.30.30.30">
    <property type="match status" value="1"/>
</dbReference>
<dbReference type="AlphaFoldDB" id="A0A2J6RW56"/>
<dbReference type="Proteomes" id="UP000235786">
    <property type="component" value="Unassembled WGS sequence"/>
</dbReference>
<comment type="similarity">
    <text evidence="1 4">Belongs to the eIF-5A family.</text>
</comment>
<dbReference type="Pfam" id="PF21485">
    <property type="entry name" value="IF5A-like_N"/>
    <property type="match status" value="1"/>
</dbReference>
<dbReference type="GO" id="GO:0003743">
    <property type="term" value="F:translation initiation factor activity"/>
    <property type="evidence" value="ECO:0007669"/>
    <property type="project" value="UniProtKB-KW"/>
</dbReference>
<dbReference type="NCBIfam" id="TIGR00037">
    <property type="entry name" value="eIF_5A"/>
    <property type="match status" value="1"/>
</dbReference>
<evidence type="ECO:0000256" key="4">
    <source>
        <dbReference type="RuleBase" id="RU362005"/>
    </source>
</evidence>
<evidence type="ECO:0000256" key="3">
    <source>
        <dbReference type="ARBA" id="ARBA00023071"/>
    </source>
</evidence>
<sequence>MSTTFTEDEEFVIEAAGNAGASLTYPSQASALRKGGYALLKSKPCKILEISTAKPGKHGHAKCTFRGKDIFTGAMVEDSHPSSHNMEVPVVKKTEYDLSHISRDGFLCLFDGEGEKQDVRVPEGEVGERIKMYLKEEKIVSVTIQAAMGQEIAVDAKAVSED</sequence>
<dbReference type="GO" id="GO:0003723">
    <property type="term" value="F:RNA binding"/>
    <property type="evidence" value="ECO:0007669"/>
    <property type="project" value="InterPro"/>
</dbReference>
<keyword evidence="3 4" id="KW-0385">Hypusine</keyword>
<dbReference type="SUPFAM" id="SSF50249">
    <property type="entry name" value="Nucleic acid-binding proteins"/>
    <property type="match status" value="1"/>
</dbReference>
<dbReference type="STRING" id="1149755.A0A2J6RW56"/>
<evidence type="ECO:0000256" key="2">
    <source>
        <dbReference type="ARBA" id="ARBA00022917"/>
    </source>
</evidence>
<organism evidence="6 7">
    <name type="scientific">Hyaloscypha variabilis (strain UAMH 11265 / GT02V1 / F)</name>
    <name type="common">Meliniomyces variabilis</name>
    <dbReference type="NCBI Taxonomy" id="1149755"/>
    <lineage>
        <taxon>Eukaryota</taxon>
        <taxon>Fungi</taxon>
        <taxon>Dikarya</taxon>
        <taxon>Ascomycota</taxon>
        <taxon>Pezizomycotina</taxon>
        <taxon>Leotiomycetes</taxon>
        <taxon>Helotiales</taxon>
        <taxon>Hyaloscyphaceae</taxon>
        <taxon>Hyaloscypha</taxon>
        <taxon>Hyaloscypha variabilis</taxon>
    </lineage>
</organism>
<dbReference type="InterPro" id="IPR019769">
    <property type="entry name" value="Trans_elong_IF5A_hypusine_site"/>
</dbReference>
<dbReference type="SUPFAM" id="SSF50104">
    <property type="entry name" value="Translation proteins SH3-like domain"/>
    <property type="match status" value="1"/>
</dbReference>
<dbReference type="GO" id="GO:0045905">
    <property type="term" value="P:positive regulation of translational termination"/>
    <property type="evidence" value="ECO:0007669"/>
    <property type="project" value="UniProtKB-UniRule"/>
</dbReference>
<proteinExistence type="inferred from homology"/>
<dbReference type="EMBL" id="KZ613943">
    <property type="protein sequence ID" value="PMD42755.1"/>
    <property type="molecule type" value="Genomic_DNA"/>
</dbReference>
<reference evidence="6 7" key="1">
    <citation type="submission" date="2016-04" db="EMBL/GenBank/DDBJ databases">
        <title>A degradative enzymes factory behind the ericoid mycorrhizal symbiosis.</title>
        <authorList>
            <consortium name="DOE Joint Genome Institute"/>
            <person name="Martino E."/>
            <person name="Morin E."/>
            <person name="Grelet G."/>
            <person name="Kuo A."/>
            <person name="Kohler A."/>
            <person name="Daghino S."/>
            <person name="Barry K."/>
            <person name="Choi C."/>
            <person name="Cichocki N."/>
            <person name="Clum A."/>
            <person name="Copeland A."/>
            <person name="Hainaut M."/>
            <person name="Haridas S."/>
            <person name="Labutti K."/>
            <person name="Lindquist E."/>
            <person name="Lipzen A."/>
            <person name="Khouja H.-R."/>
            <person name="Murat C."/>
            <person name="Ohm R."/>
            <person name="Olson A."/>
            <person name="Spatafora J."/>
            <person name="Veneault-Fourrey C."/>
            <person name="Henrissat B."/>
            <person name="Grigoriev I."/>
            <person name="Martin F."/>
            <person name="Perotto S."/>
        </authorList>
    </citation>
    <scope>NUCLEOTIDE SEQUENCE [LARGE SCALE GENOMIC DNA]</scope>
    <source>
        <strain evidence="6 7">F</strain>
    </source>
</reference>
<protein>
    <recommendedName>
        <fullName evidence="4">Eukaryotic translation initiation factor 5A</fullName>
        <shortName evidence="4">eIF-5A</shortName>
    </recommendedName>
</protein>
<dbReference type="PANTHER" id="PTHR11673">
    <property type="entry name" value="TRANSLATION INITIATION FACTOR 5A FAMILY MEMBER"/>
    <property type="match status" value="1"/>
</dbReference>
<dbReference type="Gene3D" id="2.40.50.140">
    <property type="entry name" value="Nucleic acid-binding proteins"/>
    <property type="match status" value="1"/>
</dbReference>
<name>A0A2J6RW56_HYAVF</name>
<dbReference type="PIRSF" id="PIRSF003025">
    <property type="entry name" value="eIF5A"/>
    <property type="match status" value="1"/>
</dbReference>
<keyword evidence="2 4" id="KW-0648">Protein biosynthesis</keyword>
<comment type="function">
    <text evidence="4">Translation factor that promotes translation elongation and termination, particularly upon ribosome stalling at specific amino acid sequence contexts. Binds between the exit (E) and peptidyl (P) site of the ribosome and promotes rescue of stalled ribosome: specifically required for efficient translation of polyproline-containing peptides as well as other motifs that stall the ribosome. Acts as ribosome quality control (RQC) cofactor by joining the RQC complex to facilitate peptidyl transfer during CAT tailing step.</text>
</comment>
<evidence type="ECO:0000313" key="7">
    <source>
        <dbReference type="Proteomes" id="UP000235786"/>
    </source>
</evidence>
<dbReference type="InterPro" id="IPR014722">
    <property type="entry name" value="Rib_uL2_dom2"/>
</dbReference>